<dbReference type="InterPro" id="IPR000281">
    <property type="entry name" value="HTH_RpiR"/>
</dbReference>
<dbReference type="InterPro" id="IPR035472">
    <property type="entry name" value="RpiR-like_SIS"/>
</dbReference>
<dbReference type="GO" id="GO:0003700">
    <property type="term" value="F:DNA-binding transcription factor activity"/>
    <property type="evidence" value="ECO:0007669"/>
    <property type="project" value="InterPro"/>
</dbReference>
<dbReference type="AlphaFoldDB" id="A0A2V3VWN7"/>
<dbReference type="PROSITE" id="PS51464">
    <property type="entry name" value="SIS"/>
    <property type="match status" value="1"/>
</dbReference>
<keyword evidence="2" id="KW-0238">DNA-binding</keyword>
<dbReference type="GO" id="GO:1901135">
    <property type="term" value="P:carbohydrate derivative metabolic process"/>
    <property type="evidence" value="ECO:0007669"/>
    <property type="project" value="InterPro"/>
</dbReference>
<dbReference type="SUPFAM" id="SSF46689">
    <property type="entry name" value="Homeodomain-like"/>
    <property type="match status" value="1"/>
</dbReference>
<dbReference type="PROSITE" id="PS51071">
    <property type="entry name" value="HTH_RPIR"/>
    <property type="match status" value="1"/>
</dbReference>
<dbReference type="InterPro" id="IPR036388">
    <property type="entry name" value="WH-like_DNA-bd_sf"/>
</dbReference>
<dbReference type="Gene3D" id="3.40.50.10490">
    <property type="entry name" value="Glucose-6-phosphate isomerase like protein, domain 1"/>
    <property type="match status" value="1"/>
</dbReference>
<dbReference type="SUPFAM" id="SSF53697">
    <property type="entry name" value="SIS domain"/>
    <property type="match status" value="1"/>
</dbReference>
<dbReference type="GO" id="GO:0097367">
    <property type="term" value="F:carbohydrate derivative binding"/>
    <property type="evidence" value="ECO:0007669"/>
    <property type="project" value="InterPro"/>
</dbReference>
<keyword evidence="7" id="KW-1185">Reference proteome</keyword>
<evidence type="ECO:0000256" key="3">
    <source>
        <dbReference type="ARBA" id="ARBA00023163"/>
    </source>
</evidence>
<comment type="caution">
    <text evidence="6">The sequence shown here is derived from an EMBL/GenBank/DDBJ whole genome shotgun (WGS) entry which is preliminary data.</text>
</comment>
<proteinExistence type="predicted"/>
<dbReference type="InterPro" id="IPR001347">
    <property type="entry name" value="SIS_dom"/>
</dbReference>
<dbReference type="Gene3D" id="1.10.10.10">
    <property type="entry name" value="Winged helix-like DNA-binding domain superfamily/Winged helix DNA-binding domain"/>
    <property type="match status" value="1"/>
</dbReference>
<name>A0A2V3VWN7_9BACI</name>
<evidence type="ECO:0000256" key="2">
    <source>
        <dbReference type="ARBA" id="ARBA00023125"/>
    </source>
</evidence>
<evidence type="ECO:0000256" key="1">
    <source>
        <dbReference type="ARBA" id="ARBA00023015"/>
    </source>
</evidence>
<dbReference type="EMBL" id="QJJQ01000009">
    <property type="protein sequence ID" value="PXW85990.1"/>
    <property type="molecule type" value="Genomic_DNA"/>
</dbReference>
<sequence length="288" mass="32077">MKHNDGLVRIREALNIIKPAEKNAAHYILKHPEEVVRLSVKELSERSGSSQAAIIRLCKSIGVTGYQDLKVRIAGDLQTNELYNYNYKEISPDEKINPLIEKVSQKNIQSITETLKILKYENVERAINAINKSKRIDFYGAAASQIIALDAQQKFLRINKHCTAYEDSHLQITSSVTLTEEDVAIGISYSGETSHVLSAIQNAKDANATTISITRYGKNPLANIADIALHVSATESDTIRSAATASRIAQLNIIDILFTGVASRNYESTIQYLNKTRETLQKEFRDKG</sequence>
<accession>A0A2V3VWN7</accession>
<gene>
    <name evidence="6" type="ORF">DFR56_109153</name>
</gene>
<keyword evidence="1" id="KW-0805">Transcription regulation</keyword>
<dbReference type="Proteomes" id="UP000247978">
    <property type="component" value="Unassembled WGS sequence"/>
</dbReference>
<keyword evidence="3" id="KW-0804">Transcription</keyword>
<dbReference type="CDD" id="cd05013">
    <property type="entry name" value="SIS_RpiR"/>
    <property type="match status" value="1"/>
</dbReference>
<evidence type="ECO:0000259" key="5">
    <source>
        <dbReference type="PROSITE" id="PS51464"/>
    </source>
</evidence>
<protein>
    <submittedName>
        <fullName evidence="6">RpiR family transcriptional regulator</fullName>
    </submittedName>
</protein>
<dbReference type="InterPro" id="IPR009057">
    <property type="entry name" value="Homeodomain-like_sf"/>
</dbReference>
<evidence type="ECO:0000313" key="6">
    <source>
        <dbReference type="EMBL" id="PXW85990.1"/>
    </source>
</evidence>
<organism evidence="6 7">
    <name type="scientific">Pseudogracilibacillus auburnensis</name>
    <dbReference type="NCBI Taxonomy" id="1494959"/>
    <lineage>
        <taxon>Bacteria</taxon>
        <taxon>Bacillati</taxon>
        <taxon>Bacillota</taxon>
        <taxon>Bacilli</taxon>
        <taxon>Bacillales</taxon>
        <taxon>Bacillaceae</taxon>
        <taxon>Pseudogracilibacillus</taxon>
    </lineage>
</organism>
<feature type="domain" description="HTH rpiR-type" evidence="4">
    <location>
        <begin position="4"/>
        <end position="80"/>
    </location>
</feature>
<evidence type="ECO:0000313" key="7">
    <source>
        <dbReference type="Proteomes" id="UP000247978"/>
    </source>
</evidence>
<feature type="domain" description="SIS" evidence="5">
    <location>
        <begin position="126"/>
        <end position="267"/>
    </location>
</feature>
<dbReference type="Pfam" id="PF01418">
    <property type="entry name" value="HTH_6"/>
    <property type="match status" value="1"/>
</dbReference>
<dbReference type="InterPro" id="IPR047640">
    <property type="entry name" value="RpiR-like"/>
</dbReference>
<evidence type="ECO:0000259" key="4">
    <source>
        <dbReference type="PROSITE" id="PS51071"/>
    </source>
</evidence>
<dbReference type="OrthoDB" id="370421at2"/>
<dbReference type="RefSeq" id="WP_110395940.1">
    <property type="nucleotide sequence ID" value="NZ_JBHUHB010000001.1"/>
</dbReference>
<dbReference type="InterPro" id="IPR046348">
    <property type="entry name" value="SIS_dom_sf"/>
</dbReference>
<dbReference type="PANTHER" id="PTHR30514">
    <property type="entry name" value="GLUCOKINASE"/>
    <property type="match status" value="1"/>
</dbReference>
<dbReference type="Pfam" id="PF01380">
    <property type="entry name" value="SIS"/>
    <property type="match status" value="1"/>
</dbReference>
<dbReference type="GO" id="GO:0003677">
    <property type="term" value="F:DNA binding"/>
    <property type="evidence" value="ECO:0007669"/>
    <property type="project" value="UniProtKB-KW"/>
</dbReference>
<dbReference type="PANTHER" id="PTHR30514:SF10">
    <property type="entry name" value="MURR_RPIR FAMILY TRANSCRIPTIONAL REGULATOR"/>
    <property type="match status" value="1"/>
</dbReference>
<reference evidence="6 7" key="1">
    <citation type="submission" date="2018-05" db="EMBL/GenBank/DDBJ databases">
        <title>Genomic Encyclopedia of Type Strains, Phase IV (KMG-IV): sequencing the most valuable type-strain genomes for metagenomic binning, comparative biology and taxonomic classification.</title>
        <authorList>
            <person name="Goeker M."/>
        </authorList>
    </citation>
    <scope>NUCLEOTIDE SEQUENCE [LARGE SCALE GENOMIC DNA]</scope>
    <source>
        <strain evidence="6 7">DSM 28556</strain>
    </source>
</reference>